<dbReference type="OrthoDB" id="65434at2759"/>
<evidence type="ECO:0000256" key="4">
    <source>
        <dbReference type="ARBA" id="ARBA00004760"/>
    </source>
</evidence>
<comment type="pathway">
    <text evidence="4">Lipid metabolism; sphingolipid metabolism.</text>
</comment>
<evidence type="ECO:0000256" key="10">
    <source>
        <dbReference type="ARBA" id="ARBA00022824"/>
    </source>
</evidence>
<name>A0A2B4SDH7_STYPI</name>
<comment type="catalytic activity">
    <reaction evidence="17">
        <text>L-serine + hexadecanoyl-CoA + H(+) = 3-oxosphinganine + CO2 + CoA</text>
        <dbReference type="Rhea" id="RHEA:14761"/>
        <dbReference type="ChEBI" id="CHEBI:15378"/>
        <dbReference type="ChEBI" id="CHEBI:16526"/>
        <dbReference type="ChEBI" id="CHEBI:33384"/>
        <dbReference type="ChEBI" id="CHEBI:57287"/>
        <dbReference type="ChEBI" id="CHEBI:57379"/>
        <dbReference type="ChEBI" id="CHEBI:58299"/>
        <dbReference type="EC" id="2.3.1.50"/>
    </reaction>
</comment>
<dbReference type="InterPro" id="IPR001917">
    <property type="entry name" value="Aminotrans_II_pyridoxalP_BS"/>
</dbReference>
<evidence type="ECO:0000256" key="5">
    <source>
        <dbReference type="ARBA" id="ARBA00004991"/>
    </source>
</evidence>
<comment type="pathway">
    <text evidence="5">Sphingolipid metabolism.</text>
</comment>
<dbReference type="InterPro" id="IPR004839">
    <property type="entry name" value="Aminotransferase_I/II_large"/>
</dbReference>
<dbReference type="AlphaFoldDB" id="A0A2B4SDH7"/>
<keyword evidence="9" id="KW-0812">Transmembrane</keyword>
<dbReference type="Gene3D" id="3.40.640.10">
    <property type="entry name" value="Type I PLP-dependent aspartate aminotransferase-like (Major domain)"/>
    <property type="match status" value="2"/>
</dbReference>
<keyword evidence="12" id="KW-0746">Sphingolipid metabolism</keyword>
<dbReference type="GO" id="GO:0030170">
    <property type="term" value="F:pyridoxal phosphate binding"/>
    <property type="evidence" value="ECO:0007669"/>
    <property type="project" value="InterPro"/>
</dbReference>
<evidence type="ECO:0000256" key="1">
    <source>
        <dbReference type="ARBA" id="ARBA00001933"/>
    </source>
</evidence>
<keyword evidence="20" id="KW-1185">Reference proteome</keyword>
<dbReference type="GO" id="GO:0017059">
    <property type="term" value="C:serine palmitoyltransferase complex"/>
    <property type="evidence" value="ECO:0007669"/>
    <property type="project" value="TreeGrafter"/>
</dbReference>
<keyword evidence="15" id="KW-0472">Membrane</keyword>
<keyword evidence="11" id="KW-0663">Pyridoxal phosphate</keyword>
<dbReference type="GO" id="GO:0046513">
    <property type="term" value="P:ceramide biosynthetic process"/>
    <property type="evidence" value="ECO:0007669"/>
    <property type="project" value="TreeGrafter"/>
</dbReference>
<dbReference type="GO" id="GO:0016020">
    <property type="term" value="C:membrane"/>
    <property type="evidence" value="ECO:0007669"/>
    <property type="project" value="UniProtKB-SubCell"/>
</dbReference>
<dbReference type="GO" id="GO:0005783">
    <property type="term" value="C:endoplasmic reticulum"/>
    <property type="evidence" value="ECO:0007669"/>
    <property type="project" value="UniProtKB-SubCell"/>
</dbReference>
<evidence type="ECO:0000256" key="7">
    <source>
        <dbReference type="ARBA" id="ARBA00013220"/>
    </source>
</evidence>
<dbReference type="Proteomes" id="UP000225706">
    <property type="component" value="Unassembled WGS sequence"/>
</dbReference>
<evidence type="ECO:0000256" key="15">
    <source>
        <dbReference type="ARBA" id="ARBA00023136"/>
    </source>
</evidence>
<accession>A0A2B4SDH7</accession>
<dbReference type="CDD" id="cd06454">
    <property type="entry name" value="KBL_like"/>
    <property type="match status" value="1"/>
</dbReference>
<evidence type="ECO:0000256" key="13">
    <source>
        <dbReference type="ARBA" id="ARBA00022989"/>
    </source>
</evidence>
<evidence type="ECO:0000256" key="14">
    <source>
        <dbReference type="ARBA" id="ARBA00023098"/>
    </source>
</evidence>
<feature type="domain" description="Aminotransferase class I/classII large" evidence="18">
    <location>
        <begin position="9"/>
        <end position="105"/>
    </location>
</feature>
<dbReference type="InterPro" id="IPR015424">
    <property type="entry name" value="PyrdxlP-dep_Trfase"/>
</dbReference>
<dbReference type="InterPro" id="IPR015422">
    <property type="entry name" value="PyrdxlP-dep_Trfase_small"/>
</dbReference>
<keyword evidence="14" id="KW-0443">Lipid metabolism</keyword>
<dbReference type="PANTHER" id="PTHR13693">
    <property type="entry name" value="CLASS II AMINOTRANSFERASE/8-AMINO-7-OXONONANOATE SYNTHASE"/>
    <property type="match status" value="1"/>
</dbReference>
<keyword evidence="10" id="KW-0256">Endoplasmic reticulum</keyword>
<comment type="subcellular location">
    <subcellularLocation>
        <location evidence="2">Endoplasmic reticulum</location>
    </subcellularLocation>
    <subcellularLocation>
        <location evidence="3">Membrane</location>
    </subcellularLocation>
</comment>
<evidence type="ECO:0000313" key="20">
    <source>
        <dbReference type="Proteomes" id="UP000225706"/>
    </source>
</evidence>
<evidence type="ECO:0000259" key="18">
    <source>
        <dbReference type="Pfam" id="PF00155"/>
    </source>
</evidence>
<dbReference type="GO" id="GO:0046512">
    <property type="term" value="P:sphingosine biosynthetic process"/>
    <property type="evidence" value="ECO:0007669"/>
    <property type="project" value="TreeGrafter"/>
</dbReference>
<dbReference type="FunFam" id="3.40.640.10:FF:000047">
    <property type="entry name" value="serine palmitoyltransferase 2 isoform X1"/>
    <property type="match status" value="1"/>
</dbReference>
<comment type="caution">
    <text evidence="19">The sequence shown here is derived from an EMBL/GenBank/DDBJ whole genome shotgun (WGS) entry which is preliminary data.</text>
</comment>
<protein>
    <recommendedName>
        <fullName evidence="7">serine C-palmitoyltransferase</fullName>
        <ecNumber evidence="7">2.3.1.50</ecNumber>
    </recommendedName>
</protein>
<keyword evidence="8 19" id="KW-0808">Transferase</keyword>
<reference evidence="20" key="1">
    <citation type="journal article" date="2017" name="bioRxiv">
        <title>Comparative analysis of the genomes of Stylophora pistillata and Acropora digitifera provides evidence for extensive differences between species of corals.</title>
        <authorList>
            <person name="Voolstra C.R."/>
            <person name="Li Y."/>
            <person name="Liew Y.J."/>
            <person name="Baumgarten S."/>
            <person name="Zoccola D."/>
            <person name="Flot J.-F."/>
            <person name="Tambutte S."/>
            <person name="Allemand D."/>
            <person name="Aranda M."/>
        </authorList>
    </citation>
    <scope>NUCLEOTIDE SEQUENCE [LARGE SCALE GENOMIC DNA]</scope>
</reference>
<evidence type="ECO:0000256" key="12">
    <source>
        <dbReference type="ARBA" id="ARBA00022919"/>
    </source>
</evidence>
<dbReference type="EC" id="2.3.1.50" evidence="7"/>
<evidence type="ECO:0000256" key="3">
    <source>
        <dbReference type="ARBA" id="ARBA00004370"/>
    </source>
</evidence>
<feature type="domain" description="Aminotransferase class I/classII large" evidence="18">
    <location>
        <begin position="356"/>
        <end position="714"/>
    </location>
</feature>
<proteinExistence type="inferred from homology"/>
<dbReference type="InterPro" id="IPR050087">
    <property type="entry name" value="AON_synthase_class-II"/>
</dbReference>
<evidence type="ECO:0000256" key="9">
    <source>
        <dbReference type="ARBA" id="ARBA00022692"/>
    </source>
</evidence>
<evidence type="ECO:0000313" key="19">
    <source>
        <dbReference type="EMBL" id="PFX27159.1"/>
    </source>
</evidence>
<evidence type="ECO:0000256" key="6">
    <source>
        <dbReference type="ARBA" id="ARBA00008392"/>
    </source>
</evidence>
<dbReference type="PROSITE" id="PS00599">
    <property type="entry name" value="AA_TRANSFER_CLASS_2"/>
    <property type="match status" value="2"/>
</dbReference>
<gene>
    <name evidence="19" type="primary">SPTLC2</name>
    <name evidence="19" type="ORF">AWC38_SpisGene8110</name>
</gene>
<dbReference type="Pfam" id="PF00155">
    <property type="entry name" value="Aminotran_1_2"/>
    <property type="match status" value="2"/>
</dbReference>
<comment type="cofactor">
    <cofactor evidence="1">
        <name>pyridoxal 5'-phosphate</name>
        <dbReference type="ChEBI" id="CHEBI:597326"/>
    </cofactor>
</comment>
<comment type="similarity">
    <text evidence="6">Belongs to the class-II pyridoxal-phosphate-dependent aminotransferase family.</text>
</comment>
<sequence>MKPFHYNRFERIVALKKKYKAYLYLDEAHSIGAMGPNGRGVTEYFGVDPADVDIMMGTFTKSFGAAGGYIAASQDIIDHIKGSSHSAAYASFMSPPVVMQIISSMKIIMGEDGTSKDYLSKEPICFFICLSAKLEKSEGYFLFFSHKATISSFVGKQRLIRLAQNCKYFRQKLKKMGFIVYGHDASAVVPILLYMPAKTVWLQPCTIKLKMVAVTYATRRTQHSLKNGFPKGSNGFASHGKEYSGELQEELEETPLSIAVMTYLSYFFLIIFGYMRDFMRKYRLEQSKSVQETGNEGFVPLYSDFKSFYKRNLYNRVRDCVNRPICSVPGGEVALVDRESDDWNQTFRYTGTTTNSVNLGSYNYLGFAENSGPCADAAEQAVREYGIAGCSSRHEYGTLDIHNELEALVARFVGKPAAMVFGMGFATNSANIPTLVGKGDLIISDVLNHTSLILGARLSGAKIKVFKHNDMSSLEKILHESISQGQPITHRAWKKILIIVEGVYSMEGSLANLPGIVALKKKYKAYLYLDEAHSIGAMGPNGRGVTEYFGVDPADVDIMMGTFTKSFGAAGGYIAASQEIIDHIKGSSHSAAYASFMSPPVVMQIISSMKIIMGEDGTSKGKQRLTRLAQNCKYFRQKLKKMGFIVYGHDASAVVPILLYMPAKTVAFSREMLKRGVAVVIAGFPATTLFQARARICLSASHTREMLDKALNAIDEVGDILRVKYSRRKKNCQIVKTEENSSSA</sequence>
<evidence type="ECO:0000256" key="16">
    <source>
        <dbReference type="ARBA" id="ARBA00023315"/>
    </source>
</evidence>
<keyword evidence="13" id="KW-1133">Transmembrane helix</keyword>
<keyword evidence="16" id="KW-0012">Acyltransferase</keyword>
<evidence type="ECO:0000256" key="17">
    <source>
        <dbReference type="ARBA" id="ARBA00048528"/>
    </source>
</evidence>
<dbReference type="InterPro" id="IPR015421">
    <property type="entry name" value="PyrdxlP-dep_Trfase_major"/>
</dbReference>
<dbReference type="STRING" id="50429.A0A2B4SDH7"/>
<evidence type="ECO:0000256" key="8">
    <source>
        <dbReference type="ARBA" id="ARBA00022679"/>
    </source>
</evidence>
<organism evidence="19 20">
    <name type="scientific">Stylophora pistillata</name>
    <name type="common">Smooth cauliflower coral</name>
    <dbReference type="NCBI Taxonomy" id="50429"/>
    <lineage>
        <taxon>Eukaryota</taxon>
        <taxon>Metazoa</taxon>
        <taxon>Cnidaria</taxon>
        <taxon>Anthozoa</taxon>
        <taxon>Hexacorallia</taxon>
        <taxon>Scleractinia</taxon>
        <taxon>Astrocoeniina</taxon>
        <taxon>Pocilloporidae</taxon>
        <taxon>Stylophora</taxon>
    </lineage>
</organism>
<dbReference type="SUPFAM" id="SSF53383">
    <property type="entry name" value="PLP-dependent transferases"/>
    <property type="match status" value="2"/>
</dbReference>
<evidence type="ECO:0000256" key="2">
    <source>
        <dbReference type="ARBA" id="ARBA00004240"/>
    </source>
</evidence>
<dbReference type="Gene3D" id="3.90.1150.10">
    <property type="entry name" value="Aspartate Aminotransferase, domain 1"/>
    <property type="match status" value="2"/>
</dbReference>
<dbReference type="GO" id="GO:0004758">
    <property type="term" value="F:serine C-palmitoyltransferase activity"/>
    <property type="evidence" value="ECO:0007669"/>
    <property type="project" value="UniProtKB-EC"/>
</dbReference>
<dbReference type="PANTHER" id="PTHR13693:SF3">
    <property type="entry name" value="LD36009P"/>
    <property type="match status" value="1"/>
</dbReference>
<evidence type="ECO:0000256" key="11">
    <source>
        <dbReference type="ARBA" id="ARBA00022898"/>
    </source>
</evidence>
<dbReference type="EMBL" id="LSMT01000109">
    <property type="protein sequence ID" value="PFX27159.1"/>
    <property type="molecule type" value="Genomic_DNA"/>
</dbReference>